<feature type="short sequence motif" description="Histidine triad motif" evidence="1">
    <location>
        <begin position="22"/>
        <end position="26"/>
    </location>
</feature>
<sequence>MGPEGLSVVQSNGEAAGQEVFHVHVHLVPRRHGDDLRLMWDPAPAQPRELAETLQRLSS</sequence>
<comment type="caution">
    <text evidence="3">The sequence shown here is derived from an EMBL/GenBank/DDBJ whole genome shotgun (WGS) entry which is preliminary data.</text>
</comment>
<dbReference type="InterPro" id="IPR036265">
    <property type="entry name" value="HIT-like_sf"/>
</dbReference>
<dbReference type="SUPFAM" id="SSF54197">
    <property type="entry name" value="HIT-like"/>
    <property type="match status" value="1"/>
</dbReference>
<protein>
    <submittedName>
        <fullName evidence="3">HIT family protein</fullName>
    </submittedName>
</protein>
<evidence type="ECO:0000313" key="3">
    <source>
        <dbReference type="EMBL" id="TDD66565.1"/>
    </source>
</evidence>
<gene>
    <name evidence="3" type="ORF">E1293_39020</name>
</gene>
<feature type="domain" description="HIT" evidence="2">
    <location>
        <begin position="1"/>
        <end position="37"/>
    </location>
</feature>
<dbReference type="OrthoDB" id="9784774at2"/>
<name>A0A4R5A4V5_9ACTN</name>
<dbReference type="EMBL" id="SMKY01000306">
    <property type="protein sequence ID" value="TDD66565.1"/>
    <property type="molecule type" value="Genomic_DNA"/>
</dbReference>
<organism evidence="3 4">
    <name type="scientific">Actinomadura darangshiensis</name>
    <dbReference type="NCBI Taxonomy" id="705336"/>
    <lineage>
        <taxon>Bacteria</taxon>
        <taxon>Bacillati</taxon>
        <taxon>Actinomycetota</taxon>
        <taxon>Actinomycetes</taxon>
        <taxon>Streptosporangiales</taxon>
        <taxon>Thermomonosporaceae</taxon>
        <taxon>Actinomadura</taxon>
    </lineage>
</organism>
<dbReference type="RefSeq" id="WP_132203850.1">
    <property type="nucleotide sequence ID" value="NZ_SMKY01000306.1"/>
</dbReference>
<evidence type="ECO:0000313" key="4">
    <source>
        <dbReference type="Proteomes" id="UP000295578"/>
    </source>
</evidence>
<dbReference type="GO" id="GO:0003824">
    <property type="term" value="F:catalytic activity"/>
    <property type="evidence" value="ECO:0007669"/>
    <property type="project" value="InterPro"/>
</dbReference>
<dbReference type="PROSITE" id="PS51084">
    <property type="entry name" value="HIT_2"/>
    <property type="match status" value="1"/>
</dbReference>
<dbReference type="Pfam" id="PF01230">
    <property type="entry name" value="HIT"/>
    <property type="match status" value="1"/>
</dbReference>
<reference evidence="3 4" key="1">
    <citation type="submission" date="2019-03" db="EMBL/GenBank/DDBJ databases">
        <title>Draft genome sequences of novel Actinobacteria.</title>
        <authorList>
            <person name="Sahin N."/>
            <person name="Ay H."/>
            <person name="Saygin H."/>
        </authorList>
    </citation>
    <scope>NUCLEOTIDE SEQUENCE [LARGE SCALE GENOMIC DNA]</scope>
    <source>
        <strain evidence="3 4">DSM 45941</strain>
    </source>
</reference>
<accession>A0A4R5A4V5</accession>
<proteinExistence type="predicted"/>
<keyword evidence="4" id="KW-1185">Reference proteome</keyword>
<dbReference type="AlphaFoldDB" id="A0A4R5A4V5"/>
<evidence type="ECO:0000259" key="2">
    <source>
        <dbReference type="PROSITE" id="PS51084"/>
    </source>
</evidence>
<dbReference type="InterPro" id="IPR011146">
    <property type="entry name" value="HIT-like"/>
</dbReference>
<evidence type="ECO:0000256" key="1">
    <source>
        <dbReference type="PROSITE-ProRule" id="PRU00464"/>
    </source>
</evidence>
<dbReference type="Gene3D" id="3.30.428.10">
    <property type="entry name" value="HIT-like"/>
    <property type="match status" value="1"/>
</dbReference>
<dbReference type="Proteomes" id="UP000295578">
    <property type="component" value="Unassembled WGS sequence"/>
</dbReference>